<proteinExistence type="predicted"/>
<dbReference type="AlphaFoldDB" id="A0A9N9WD30"/>
<organism evidence="2 3">
    <name type="scientific">Diatraea saccharalis</name>
    <name type="common">sugarcane borer</name>
    <dbReference type="NCBI Taxonomy" id="40085"/>
    <lineage>
        <taxon>Eukaryota</taxon>
        <taxon>Metazoa</taxon>
        <taxon>Ecdysozoa</taxon>
        <taxon>Arthropoda</taxon>
        <taxon>Hexapoda</taxon>
        <taxon>Insecta</taxon>
        <taxon>Pterygota</taxon>
        <taxon>Neoptera</taxon>
        <taxon>Endopterygota</taxon>
        <taxon>Lepidoptera</taxon>
        <taxon>Glossata</taxon>
        <taxon>Ditrysia</taxon>
        <taxon>Pyraloidea</taxon>
        <taxon>Crambidae</taxon>
        <taxon>Crambinae</taxon>
        <taxon>Diatraea</taxon>
    </lineage>
</organism>
<feature type="chain" id="PRO_5040189993" evidence="1">
    <location>
        <begin position="19"/>
        <end position="164"/>
    </location>
</feature>
<reference evidence="2" key="2">
    <citation type="submission" date="2022-10" db="EMBL/GenBank/DDBJ databases">
        <authorList>
            <consortium name="ENA_rothamsted_submissions"/>
            <consortium name="culmorum"/>
            <person name="King R."/>
        </authorList>
    </citation>
    <scope>NUCLEOTIDE SEQUENCE</scope>
</reference>
<keyword evidence="1" id="KW-0732">Signal</keyword>
<keyword evidence="3" id="KW-1185">Reference proteome</keyword>
<evidence type="ECO:0000313" key="3">
    <source>
        <dbReference type="Proteomes" id="UP001153714"/>
    </source>
</evidence>
<dbReference type="EMBL" id="OU893350">
    <property type="protein sequence ID" value="CAG9788027.1"/>
    <property type="molecule type" value="Genomic_DNA"/>
</dbReference>
<gene>
    <name evidence="2" type="ORF">DIATSA_LOCUS5867</name>
</gene>
<name>A0A9N9WD30_9NEOP</name>
<evidence type="ECO:0000313" key="2">
    <source>
        <dbReference type="EMBL" id="CAG9788027.1"/>
    </source>
</evidence>
<accession>A0A9N9WD30</accession>
<protein>
    <submittedName>
        <fullName evidence="2">Uncharacterized protein</fullName>
    </submittedName>
</protein>
<evidence type="ECO:0000256" key="1">
    <source>
        <dbReference type="SAM" id="SignalP"/>
    </source>
</evidence>
<sequence>MSFQMPLLMLAVCACARGEPLPEAVQWRSDMHGGVYARHYPRGYKPIAYAALSMHSPIPLLHIMSRVPLRPEMTDRQTAASGAMPTYALPYNQPGPYMYAASVNDVVQDNYSEPDEPVVEVLYARPNPQGGYSYRRRPTKKRVTRPEPEPVIIRVQKYKIIRDR</sequence>
<dbReference type="OrthoDB" id="7416548at2759"/>
<feature type="signal peptide" evidence="1">
    <location>
        <begin position="1"/>
        <end position="18"/>
    </location>
</feature>
<dbReference type="Proteomes" id="UP001153714">
    <property type="component" value="Chromosome 19"/>
</dbReference>
<reference evidence="2" key="1">
    <citation type="submission" date="2021-12" db="EMBL/GenBank/DDBJ databases">
        <authorList>
            <person name="King R."/>
        </authorList>
    </citation>
    <scope>NUCLEOTIDE SEQUENCE</scope>
</reference>